<sequence>MAFILSRSSYKPMPSWMFYKQKVSTVNPKKTAVGYIPIIQAPASEHDTSNTVVKRVLHVAKSIEQQHLILTVDEALYPKCRTEVVRRSSGGAVPPPPLLHYWVEEYEDILIPCLGGLHMNFLGVIGRHMRESGLSELWVGCDFLGANAAQHVIARKGYTCAIRTLTNTASMALYVPGWG</sequence>
<evidence type="ECO:0000313" key="1">
    <source>
        <dbReference type="EMBL" id="KAK2139447.1"/>
    </source>
</evidence>
<name>A0AAD9MLU9_9ANNE</name>
<dbReference type="AlphaFoldDB" id="A0AAD9MLU9"/>
<protein>
    <submittedName>
        <fullName evidence="1">Uncharacterized protein</fullName>
    </submittedName>
</protein>
<dbReference type="EMBL" id="JAODUP010001779">
    <property type="protein sequence ID" value="KAK2139447.1"/>
    <property type="molecule type" value="Genomic_DNA"/>
</dbReference>
<proteinExistence type="predicted"/>
<dbReference type="Proteomes" id="UP001208570">
    <property type="component" value="Unassembled WGS sequence"/>
</dbReference>
<accession>A0AAD9MLU9</accession>
<keyword evidence="2" id="KW-1185">Reference proteome</keyword>
<gene>
    <name evidence="1" type="ORF">LSH36_1780g00005</name>
</gene>
<organism evidence="1 2">
    <name type="scientific">Paralvinella palmiformis</name>
    <dbReference type="NCBI Taxonomy" id="53620"/>
    <lineage>
        <taxon>Eukaryota</taxon>
        <taxon>Metazoa</taxon>
        <taxon>Spiralia</taxon>
        <taxon>Lophotrochozoa</taxon>
        <taxon>Annelida</taxon>
        <taxon>Polychaeta</taxon>
        <taxon>Sedentaria</taxon>
        <taxon>Canalipalpata</taxon>
        <taxon>Terebellida</taxon>
        <taxon>Terebelliformia</taxon>
        <taxon>Alvinellidae</taxon>
        <taxon>Paralvinella</taxon>
    </lineage>
</organism>
<evidence type="ECO:0000313" key="2">
    <source>
        <dbReference type="Proteomes" id="UP001208570"/>
    </source>
</evidence>
<reference evidence="1" key="1">
    <citation type="journal article" date="2023" name="Mol. Biol. Evol.">
        <title>Third-Generation Sequencing Reveals the Adaptive Role of the Epigenome in Three Deep-Sea Polychaetes.</title>
        <authorList>
            <person name="Perez M."/>
            <person name="Aroh O."/>
            <person name="Sun Y."/>
            <person name="Lan Y."/>
            <person name="Juniper S.K."/>
            <person name="Young C.R."/>
            <person name="Angers B."/>
            <person name="Qian P.Y."/>
        </authorList>
    </citation>
    <scope>NUCLEOTIDE SEQUENCE</scope>
    <source>
        <strain evidence="1">P08H-3</strain>
    </source>
</reference>
<comment type="caution">
    <text evidence="1">The sequence shown here is derived from an EMBL/GenBank/DDBJ whole genome shotgun (WGS) entry which is preliminary data.</text>
</comment>